<dbReference type="InterPro" id="IPR051542">
    <property type="entry name" value="Hydrogenase_cytochrome"/>
</dbReference>
<dbReference type="InterPro" id="IPR016174">
    <property type="entry name" value="Di-haem_cyt_TM"/>
</dbReference>
<evidence type="ECO:0000256" key="4">
    <source>
        <dbReference type="ARBA" id="ARBA00022475"/>
    </source>
</evidence>
<organism evidence="14 15">
    <name type="scientific">Rhodopila globiformis</name>
    <name type="common">Rhodopseudomonas globiformis</name>
    <dbReference type="NCBI Taxonomy" id="1071"/>
    <lineage>
        <taxon>Bacteria</taxon>
        <taxon>Pseudomonadati</taxon>
        <taxon>Pseudomonadota</taxon>
        <taxon>Alphaproteobacteria</taxon>
        <taxon>Acetobacterales</taxon>
        <taxon>Acetobacteraceae</taxon>
        <taxon>Rhodopila</taxon>
    </lineage>
</organism>
<dbReference type="InterPro" id="IPR000516">
    <property type="entry name" value="Ni-dep_Hydgase_cyt-B"/>
</dbReference>
<dbReference type="GO" id="GO:0009055">
    <property type="term" value="F:electron transfer activity"/>
    <property type="evidence" value="ECO:0007669"/>
    <property type="project" value="InterPro"/>
</dbReference>
<proteinExistence type="inferred from homology"/>
<keyword evidence="3" id="KW-0813">Transport</keyword>
<dbReference type="PANTHER" id="PTHR30485:SF1">
    <property type="entry name" value="CYTOCHROME YDHU-RELATED"/>
    <property type="match status" value="1"/>
</dbReference>
<evidence type="ECO:0000256" key="12">
    <source>
        <dbReference type="SAM" id="Phobius"/>
    </source>
</evidence>
<sequence length="214" mass="25319">MTAHRMYLFKGFERFWHWAQAALIIALLVTGFQIHGYLHWFDFSTAVQVHGYLAWALVTLWIFAIFWHFTTGEWKQYTPTFDKIDKMILYYIWGIFFKQRYPHHQWIRHKHNPLQRLAYLWLKLMVHPLVWVSGALLLLYSYDWLPHMPLGLAVNEVAWAHTAAAYMLLFFLIAHLYLITTGKTPLTYTKAMITGWEVARDEVEPESVASKTGA</sequence>
<feature type="transmembrane region" description="Helical" evidence="12">
    <location>
        <begin position="21"/>
        <end position="40"/>
    </location>
</feature>
<protein>
    <submittedName>
        <fullName evidence="14">Cytochrome B</fullName>
    </submittedName>
</protein>
<evidence type="ECO:0000256" key="11">
    <source>
        <dbReference type="ARBA" id="ARBA00023136"/>
    </source>
</evidence>
<feature type="transmembrane region" description="Helical" evidence="12">
    <location>
        <begin position="159"/>
        <end position="180"/>
    </location>
</feature>
<evidence type="ECO:0000313" key="14">
    <source>
        <dbReference type="EMBL" id="PPQ34352.1"/>
    </source>
</evidence>
<evidence type="ECO:0000259" key="13">
    <source>
        <dbReference type="Pfam" id="PF01292"/>
    </source>
</evidence>
<keyword evidence="4" id="KW-1003">Cell membrane</keyword>
<dbReference type="RefSeq" id="WP_104518959.1">
    <property type="nucleotide sequence ID" value="NZ_NHRY01000114.1"/>
</dbReference>
<evidence type="ECO:0000256" key="9">
    <source>
        <dbReference type="ARBA" id="ARBA00022989"/>
    </source>
</evidence>
<keyword evidence="10" id="KW-0408">Iron</keyword>
<dbReference type="EMBL" id="NHRY01000114">
    <property type="protein sequence ID" value="PPQ34352.1"/>
    <property type="molecule type" value="Genomic_DNA"/>
</dbReference>
<keyword evidence="8" id="KW-0249">Electron transport</keyword>
<keyword evidence="6 12" id="KW-0812">Transmembrane</keyword>
<evidence type="ECO:0000256" key="3">
    <source>
        <dbReference type="ARBA" id="ARBA00022448"/>
    </source>
</evidence>
<evidence type="ECO:0000256" key="8">
    <source>
        <dbReference type="ARBA" id="ARBA00022982"/>
    </source>
</evidence>
<dbReference type="PRINTS" id="PR00161">
    <property type="entry name" value="NIHGNASECYTB"/>
</dbReference>
<comment type="similarity">
    <text evidence="2">Belongs to the HupC/HyaC/HydC family.</text>
</comment>
<name>A0A2S6NIA6_RHOGL</name>
<dbReference type="GO" id="GO:0005886">
    <property type="term" value="C:plasma membrane"/>
    <property type="evidence" value="ECO:0007669"/>
    <property type="project" value="UniProtKB-SubCell"/>
</dbReference>
<dbReference type="SUPFAM" id="SSF81342">
    <property type="entry name" value="Transmembrane di-heme cytochromes"/>
    <property type="match status" value="1"/>
</dbReference>
<dbReference type="GO" id="GO:0022904">
    <property type="term" value="P:respiratory electron transport chain"/>
    <property type="evidence" value="ECO:0007669"/>
    <property type="project" value="InterPro"/>
</dbReference>
<comment type="caution">
    <text evidence="14">The sequence shown here is derived from an EMBL/GenBank/DDBJ whole genome shotgun (WGS) entry which is preliminary data.</text>
</comment>
<keyword evidence="15" id="KW-1185">Reference proteome</keyword>
<evidence type="ECO:0000313" key="15">
    <source>
        <dbReference type="Proteomes" id="UP000239724"/>
    </source>
</evidence>
<keyword evidence="5" id="KW-0349">Heme</keyword>
<evidence type="ECO:0000256" key="5">
    <source>
        <dbReference type="ARBA" id="ARBA00022617"/>
    </source>
</evidence>
<keyword evidence="11 12" id="KW-0472">Membrane</keyword>
<reference evidence="14 15" key="1">
    <citation type="journal article" date="2018" name="Arch. Microbiol.">
        <title>New insights into the metabolic potential of the phototrophic purple bacterium Rhodopila globiformis DSM 161(T) from its draft genome sequence and evidence for a vanadium-dependent nitrogenase.</title>
        <authorList>
            <person name="Imhoff J.F."/>
            <person name="Rahn T."/>
            <person name="Kunzel S."/>
            <person name="Neulinger S.C."/>
        </authorList>
    </citation>
    <scope>NUCLEOTIDE SEQUENCE [LARGE SCALE GENOMIC DNA]</scope>
    <source>
        <strain evidence="14 15">DSM 161</strain>
    </source>
</reference>
<dbReference type="OrthoDB" id="1117555at2"/>
<feature type="transmembrane region" description="Helical" evidence="12">
    <location>
        <begin position="52"/>
        <end position="69"/>
    </location>
</feature>
<evidence type="ECO:0000256" key="6">
    <source>
        <dbReference type="ARBA" id="ARBA00022692"/>
    </source>
</evidence>
<accession>A0A2S6NIA6</accession>
<comment type="subcellular location">
    <subcellularLocation>
        <location evidence="1">Cell membrane</location>
        <topology evidence="1">Multi-pass membrane protein</topology>
    </subcellularLocation>
</comment>
<dbReference type="AlphaFoldDB" id="A0A2S6NIA6"/>
<gene>
    <name evidence="14" type="ORF">CCS01_11315</name>
</gene>
<keyword evidence="7" id="KW-0479">Metal-binding</keyword>
<dbReference type="GO" id="GO:0020037">
    <property type="term" value="F:heme binding"/>
    <property type="evidence" value="ECO:0007669"/>
    <property type="project" value="TreeGrafter"/>
</dbReference>
<dbReference type="GO" id="GO:0005506">
    <property type="term" value="F:iron ion binding"/>
    <property type="evidence" value="ECO:0007669"/>
    <property type="project" value="InterPro"/>
</dbReference>
<evidence type="ECO:0000256" key="7">
    <source>
        <dbReference type="ARBA" id="ARBA00022723"/>
    </source>
</evidence>
<dbReference type="PANTHER" id="PTHR30485">
    <property type="entry name" value="NI/FE-HYDROGENASE 1 B-TYPE CYTOCHROME SUBUNIT"/>
    <property type="match status" value="1"/>
</dbReference>
<keyword evidence="9 12" id="KW-1133">Transmembrane helix</keyword>
<dbReference type="Proteomes" id="UP000239724">
    <property type="component" value="Unassembled WGS sequence"/>
</dbReference>
<evidence type="ECO:0000256" key="10">
    <source>
        <dbReference type="ARBA" id="ARBA00023004"/>
    </source>
</evidence>
<dbReference type="Gene3D" id="1.20.950.20">
    <property type="entry name" value="Transmembrane di-heme cytochromes, Chain C"/>
    <property type="match status" value="1"/>
</dbReference>
<feature type="transmembrane region" description="Helical" evidence="12">
    <location>
        <begin position="117"/>
        <end position="139"/>
    </location>
</feature>
<feature type="domain" description="Cytochrome b561 bacterial/Ni-hydrogenase" evidence="13">
    <location>
        <begin position="10"/>
        <end position="195"/>
    </location>
</feature>
<dbReference type="Pfam" id="PF01292">
    <property type="entry name" value="Ni_hydr_CYTB"/>
    <property type="match status" value="1"/>
</dbReference>
<evidence type="ECO:0000256" key="1">
    <source>
        <dbReference type="ARBA" id="ARBA00004651"/>
    </source>
</evidence>
<dbReference type="InterPro" id="IPR011577">
    <property type="entry name" value="Cyt_b561_bac/Ni-Hgenase"/>
</dbReference>
<evidence type="ECO:0000256" key="2">
    <source>
        <dbReference type="ARBA" id="ARBA00008622"/>
    </source>
</evidence>